<proteinExistence type="predicted"/>
<feature type="region of interest" description="Disordered" evidence="1">
    <location>
        <begin position="22"/>
        <end position="51"/>
    </location>
</feature>
<evidence type="ECO:0000256" key="1">
    <source>
        <dbReference type="SAM" id="MobiDB-lite"/>
    </source>
</evidence>
<comment type="caution">
    <text evidence="2">The sequence shown here is derived from an EMBL/GenBank/DDBJ whole genome shotgun (WGS) entry which is preliminary data.</text>
</comment>
<sequence>MGLGFSFSKLLQLQIAAKMELVDQDRSRSSGPNGHQETSLPGLTEIREGDSVRAPRATALFNGIGELLRRTSARFPEPRDQLRKLWTIS</sequence>
<keyword evidence="3" id="KW-1185">Reference proteome</keyword>
<accession>A0A2P7BFE6</accession>
<name>A0A2P7BFE6_9HYPH</name>
<dbReference type="AlphaFoldDB" id="A0A2P7BFE6"/>
<dbReference type="Proteomes" id="UP000241764">
    <property type="component" value="Unassembled WGS sequence"/>
</dbReference>
<gene>
    <name evidence="2" type="ORF">CU103_09395</name>
</gene>
<evidence type="ECO:0000313" key="2">
    <source>
        <dbReference type="EMBL" id="PSH65221.1"/>
    </source>
</evidence>
<reference evidence="3" key="1">
    <citation type="submission" date="2017-11" db="EMBL/GenBank/DDBJ databases">
        <authorList>
            <person name="Kuznetsova I."/>
            <person name="Sazanova A."/>
            <person name="Chirak E."/>
            <person name="Safronova V."/>
            <person name="Willems A."/>
        </authorList>
    </citation>
    <scope>NUCLEOTIDE SEQUENCE [LARGE SCALE GENOMIC DNA]</scope>
    <source>
        <strain evidence="3">CCBAU 03422</strain>
    </source>
</reference>
<dbReference type="EMBL" id="PGGM01000003">
    <property type="protein sequence ID" value="PSH65221.1"/>
    <property type="molecule type" value="Genomic_DNA"/>
</dbReference>
<feature type="compositionally biased region" description="Polar residues" evidence="1">
    <location>
        <begin position="29"/>
        <end position="41"/>
    </location>
</feature>
<evidence type="ECO:0000313" key="3">
    <source>
        <dbReference type="Proteomes" id="UP000241764"/>
    </source>
</evidence>
<protein>
    <submittedName>
        <fullName evidence="2">Uncharacterized protein</fullName>
    </submittedName>
</protein>
<organism evidence="2 3">
    <name type="scientific">Phyllobacterium sophorae</name>
    <dbReference type="NCBI Taxonomy" id="1520277"/>
    <lineage>
        <taxon>Bacteria</taxon>
        <taxon>Pseudomonadati</taxon>
        <taxon>Pseudomonadota</taxon>
        <taxon>Alphaproteobacteria</taxon>
        <taxon>Hyphomicrobiales</taxon>
        <taxon>Phyllobacteriaceae</taxon>
        <taxon>Phyllobacterium</taxon>
    </lineage>
</organism>